<dbReference type="NCBIfam" id="TIGR03023">
    <property type="entry name" value="WcaJ_sugtrans"/>
    <property type="match status" value="1"/>
</dbReference>
<dbReference type="GO" id="GO:0016780">
    <property type="term" value="F:phosphotransferase activity, for other substituted phosphate groups"/>
    <property type="evidence" value="ECO:0007669"/>
    <property type="project" value="TreeGrafter"/>
</dbReference>
<comment type="subcellular location">
    <subcellularLocation>
        <location evidence="1">Membrane</location>
        <topology evidence="1">Multi-pass membrane protein</topology>
    </subcellularLocation>
</comment>
<evidence type="ECO:0000313" key="9">
    <source>
        <dbReference type="EMBL" id="CUH93576.1"/>
    </source>
</evidence>
<keyword evidence="4 7" id="KW-0812">Transmembrane</keyword>
<evidence type="ECO:0000256" key="7">
    <source>
        <dbReference type="SAM" id="Phobius"/>
    </source>
</evidence>
<reference evidence="10" key="1">
    <citation type="submission" date="2015-09" db="EMBL/GenBank/DDBJ databases">
        <authorList>
            <person name="Wibberg D."/>
        </authorList>
    </citation>
    <scope>NUCLEOTIDE SEQUENCE [LARGE SCALE GENOMIC DNA]</scope>
    <source>
        <strain evidence="10">SD1D</strain>
    </source>
</reference>
<feature type="domain" description="Bacterial sugar transferase" evidence="8">
    <location>
        <begin position="286"/>
        <end position="465"/>
    </location>
</feature>
<evidence type="ECO:0000256" key="6">
    <source>
        <dbReference type="ARBA" id="ARBA00023136"/>
    </source>
</evidence>
<dbReference type="Gene3D" id="3.40.50.720">
    <property type="entry name" value="NAD(P)-binding Rossmann-like Domain"/>
    <property type="match status" value="1"/>
</dbReference>
<evidence type="ECO:0000256" key="1">
    <source>
        <dbReference type="ARBA" id="ARBA00004141"/>
    </source>
</evidence>
<evidence type="ECO:0000256" key="5">
    <source>
        <dbReference type="ARBA" id="ARBA00022989"/>
    </source>
</evidence>
<dbReference type="PANTHER" id="PTHR30576:SF0">
    <property type="entry name" value="UNDECAPRENYL-PHOSPHATE N-ACETYLGALACTOSAMINYL 1-PHOSPHATE TRANSFERASE-RELATED"/>
    <property type="match status" value="1"/>
</dbReference>
<gene>
    <name evidence="9" type="ORF">SD1D_2040</name>
</gene>
<keyword evidence="10" id="KW-1185">Reference proteome</keyword>
<name>A0A0K8J7D6_9FIRM</name>
<keyword evidence="6 7" id="KW-0472">Membrane</keyword>
<evidence type="ECO:0000313" key="10">
    <source>
        <dbReference type="Proteomes" id="UP000196053"/>
    </source>
</evidence>
<dbReference type="InterPro" id="IPR003362">
    <property type="entry name" value="Bact_transf"/>
</dbReference>
<dbReference type="EMBL" id="LN879430">
    <property type="protein sequence ID" value="CUH93576.1"/>
    <property type="molecule type" value="Genomic_DNA"/>
</dbReference>
<feature type="transmembrane region" description="Helical" evidence="7">
    <location>
        <begin position="12"/>
        <end position="31"/>
    </location>
</feature>
<dbReference type="Pfam" id="PF02397">
    <property type="entry name" value="Bac_transf"/>
    <property type="match status" value="1"/>
</dbReference>
<accession>A0A0K8J7D6</accession>
<evidence type="ECO:0000259" key="8">
    <source>
        <dbReference type="Pfam" id="PF02397"/>
    </source>
</evidence>
<evidence type="ECO:0000256" key="3">
    <source>
        <dbReference type="ARBA" id="ARBA00022679"/>
    </source>
</evidence>
<feature type="transmembrane region" description="Helical" evidence="7">
    <location>
        <begin position="51"/>
        <end position="71"/>
    </location>
</feature>
<dbReference type="NCBIfam" id="TIGR03025">
    <property type="entry name" value="EPS_sugtrans"/>
    <property type="match status" value="1"/>
</dbReference>
<dbReference type="GO" id="GO:0016020">
    <property type="term" value="C:membrane"/>
    <property type="evidence" value="ECO:0007669"/>
    <property type="project" value="UniProtKB-SubCell"/>
</dbReference>
<keyword evidence="3" id="KW-0808">Transferase</keyword>
<protein>
    <submittedName>
        <fullName evidence="9">Putative membrane protein</fullName>
    </submittedName>
</protein>
<sequence length="473" mass="55050">MIKDNQKTLNRLHIFMDAAIIVVSYLIAYYLRFYSFLTKMNIFSVESGTFYPLNIYAKSLYFIVPLYLIIYNQAKLYTPKRGKKRWAEFFPIAYSNFFGLAFYFFYLYMLEETHISRYFLGMFSVINVIICTAARMTVANILRTARKKGYNLKHVILVGYSRAAEAYIDRIFANPQWGYYIHGILDDSMEIDTRYKKVPVIGKLDQLEEYLTKMSLDEIAITLSIKEYELLEKVVATCEKSGVHTKFVPDYYSFFPTKPYTEDLYGLPVINIRNVPLSNTFNWITKRIVDIIGSLTGIIVFSVPMLIVALLIKLTSKGPIIFSQVRVGKNNKTFKMYKFRSMKVQTEEDEAKGWTTAGDPRVTGIGKFIRRTSIDELPQLFNILKGDMSLVGPRPERPQFVEQFKEVIPRYMIKHQVPPGLTGWAQINGYRGDTSITKRIEHDLYYIENWSLGFDIKIMFLTIFKGFINKNAY</sequence>
<dbReference type="Pfam" id="PF13727">
    <property type="entry name" value="CoA_binding_3"/>
    <property type="match status" value="1"/>
</dbReference>
<dbReference type="Proteomes" id="UP000196053">
    <property type="component" value="Chromosome I"/>
</dbReference>
<dbReference type="KEGG" id="hsd:SD1D_2040"/>
<proteinExistence type="inferred from homology"/>
<evidence type="ECO:0000256" key="2">
    <source>
        <dbReference type="ARBA" id="ARBA00006464"/>
    </source>
</evidence>
<dbReference type="RefSeq" id="WP_058258812.1">
    <property type="nucleotide sequence ID" value="NZ_DUPS01000058.1"/>
</dbReference>
<comment type="similarity">
    <text evidence="2">Belongs to the bacterial sugar transferase family.</text>
</comment>
<dbReference type="AlphaFoldDB" id="A0A0K8J7D6"/>
<feature type="transmembrane region" description="Helical" evidence="7">
    <location>
        <begin position="92"/>
        <end position="109"/>
    </location>
</feature>
<keyword evidence="5 7" id="KW-1133">Transmembrane helix</keyword>
<dbReference type="InterPro" id="IPR017473">
    <property type="entry name" value="Undecaprenyl-P_gluc_Ptfrase"/>
</dbReference>
<dbReference type="InterPro" id="IPR017475">
    <property type="entry name" value="EPS_sugar_tfrase"/>
</dbReference>
<organism evidence="9 10">
    <name type="scientific">Herbinix luporum</name>
    <dbReference type="NCBI Taxonomy" id="1679721"/>
    <lineage>
        <taxon>Bacteria</taxon>
        <taxon>Bacillati</taxon>
        <taxon>Bacillota</taxon>
        <taxon>Clostridia</taxon>
        <taxon>Lachnospirales</taxon>
        <taxon>Lachnospiraceae</taxon>
        <taxon>Herbinix</taxon>
    </lineage>
</organism>
<dbReference type="PANTHER" id="PTHR30576">
    <property type="entry name" value="COLANIC BIOSYNTHESIS UDP-GLUCOSE LIPID CARRIER TRANSFERASE"/>
    <property type="match status" value="1"/>
</dbReference>
<feature type="transmembrane region" description="Helical" evidence="7">
    <location>
        <begin position="115"/>
        <end position="138"/>
    </location>
</feature>
<feature type="transmembrane region" description="Helical" evidence="7">
    <location>
        <begin position="288"/>
        <end position="312"/>
    </location>
</feature>
<dbReference type="OrthoDB" id="9808602at2"/>
<evidence type="ECO:0000256" key="4">
    <source>
        <dbReference type="ARBA" id="ARBA00022692"/>
    </source>
</evidence>